<name>A0A6H5J4V5_9HYME</name>
<dbReference type="EMBL" id="CADCXV010001337">
    <property type="protein sequence ID" value="CAB0043597.1"/>
    <property type="molecule type" value="Genomic_DNA"/>
</dbReference>
<keyword evidence="2" id="KW-1185">Reference proteome</keyword>
<evidence type="ECO:0000313" key="1">
    <source>
        <dbReference type="EMBL" id="CAB0043597.1"/>
    </source>
</evidence>
<reference evidence="1 2" key="1">
    <citation type="submission" date="2020-02" db="EMBL/GenBank/DDBJ databases">
        <authorList>
            <person name="Ferguson B K."/>
        </authorList>
    </citation>
    <scope>NUCLEOTIDE SEQUENCE [LARGE SCALE GENOMIC DNA]</scope>
</reference>
<gene>
    <name evidence="1" type="ORF">TBRA_LOCUS15185</name>
</gene>
<dbReference type="AlphaFoldDB" id="A0A6H5J4V5"/>
<organism evidence="1 2">
    <name type="scientific">Trichogramma brassicae</name>
    <dbReference type="NCBI Taxonomy" id="86971"/>
    <lineage>
        <taxon>Eukaryota</taxon>
        <taxon>Metazoa</taxon>
        <taxon>Ecdysozoa</taxon>
        <taxon>Arthropoda</taxon>
        <taxon>Hexapoda</taxon>
        <taxon>Insecta</taxon>
        <taxon>Pterygota</taxon>
        <taxon>Neoptera</taxon>
        <taxon>Endopterygota</taxon>
        <taxon>Hymenoptera</taxon>
        <taxon>Apocrita</taxon>
        <taxon>Proctotrupomorpha</taxon>
        <taxon>Chalcidoidea</taxon>
        <taxon>Trichogrammatidae</taxon>
        <taxon>Trichogramma</taxon>
    </lineage>
</organism>
<accession>A0A6H5J4V5</accession>
<protein>
    <submittedName>
        <fullName evidence="1">Uncharacterized protein</fullName>
    </submittedName>
</protein>
<proteinExistence type="predicted"/>
<dbReference type="Proteomes" id="UP000479190">
    <property type="component" value="Unassembled WGS sequence"/>
</dbReference>
<evidence type="ECO:0000313" key="2">
    <source>
        <dbReference type="Proteomes" id="UP000479190"/>
    </source>
</evidence>
<sequence length="247" mass="26723">MGSGPQKADGHTRLIPKIAEWVERGHGEVGYYSHATPVRAMATSKAIASAMIYTLCALCPACPSMIKDAEICVSFACPRFHEETERLQQGPPEENQAGKHHPAHAREPQAIGCAGSVLCAISRHGTEAKKCAKRLELHCHLVRVAITTSHESRVWAAGRLEPAASDSEVSSPKLLKRASHLLDGRASDLDSICHRCWATAPKSDVVSEADEFYAASAVEAQNGVVHDVPTGWAPSDKSLWYALLWTL</sequence>